<feature type="region of interest" description="Disordered" evidence="4">
    <location>
        <begin position="469"/>
        <end position="499"/>
    </location>
</feature>
<dbReference type="AlphaFoldDB" id="A0A2V3J6R7"/>
<organism evidence="7 8">
    <name type="scientific">Gracilariopsis chorda</name>
    <dbReference type="NCBI Taxonomy" id="448386"/>
    <lineage>
        <taxon>Eukaryota</taxon>
        <taxon>Rhodophyta</taxon>
        <taxon>Florideophyceae</taxon>
        <taxon>Rhodymeniophycidae</taxon>
        <taxon>Gracilariales</taxon>
        <taxon>Gracilariaceae</taxon>
        <taxon>Gracilariopsis</taxon>
    </lineage>
</organism>
<feature type="domain" description="UTP25 NTP hydrolase-like" evidence="6">
    <location>
        <begin position="279"/>
        <end position="469"/>
    </location>
</feature>
<proteinExistence type="inferred from homology"/>
<comment type="caution">
    <text evidence="7">The sequence shown here is derived from an EMBL/GenBank/DDBJ whole genome shotgun (WGS) entry which is preliminary data.</text>
</comment>
<evidence type="ECO:0000256" key="2">
    <source>
        <dbReference type="ARBA" id="ARBA00009223"/>
    </source>
</evidence>
<dbReference type="STRING" id="448386.A0A2V3J6R7"/>
<dbReference type="GO" id="GO:0032040">
    <property type="term" value="C:small-subunit processome"/>
    <property type="evidence" value="ECO:0007669"/>
    <property type="project" value="TreeGrafter"/>
</dbReference>
<evidence type="ECO:0000259" key="5">
    <source>
        <dbReference type="Pfam" id="PF06862"/>
    </source>
</evidence>
<dbReference type="PANTHER" id="PTHR12933">
    <property type="entry name" value="ORF PROTEIN-RELATED"/>
    <property type="match status" value="1"/>
</dbReference>
<sequence>MGRRRGSTKTHGIRKKKASKQTLVRVAERRDKKQERIEAAILARNGIRKHALVGKLPTGQGFDALDGKVTMQKFAEQDQGDRHERFLARKNENRQSVYKELIQCLAKKSGSADSSQTQRANPNDGSIQQKPNPDEQANESSKMSGGAVASEGGETEKKSRIDNDICMADGRVSAENYAAATRESSHFGSEVVPKYVPEKAKVLGTIPGLGRVSVTVPEDQVEGLSKLLSSDMAEVDDRMLGMQPSLYAKWRRVLEKDFPGIGAMFSRLHRAFIAIARDYRDVFMCGKHSKWDDDLLRKLYTVHCLAHVLRSRNRVLRNDLGLGQERKNMEPTKDQGFNRAKVLLLLPMKNVAYEVVKSLQALAVCPDEKEDRPQIANKERFEEEFSPGEQEDGHSDEVYFEGEANSVSGRKHRKPDDYRRTFRGNIDDDFKLGISFTKKSMKLYSDFYSSDVIVASPLGLRRLLAEKSRGSSSKREKLPSESAEEWKSGIGSKSEKQNADDANTDFLSSIEICVLDGLHLFSMQNWETLQQSVSMMNNIPSTTRDTDFSRVRDWCLDGLMKQFRQTILLSEYRNSEFLSLYRALANHSGKVQILQLPRELGTMADVMVSIRQTFFRLPDSGSPLDALDTRYHFFFDKVLPQLRSLINCHSLVVIPTYFDYVRVRNKLVELAKEDASIRFTSMCEYSKPSDVSRARSRLYDGSVSMVLMTERFHFFWRHWIRGANTIVWYSLPENAMFYTELLNMTTEAAESGQSLHAITLYNRYDSFCLERIVGSSRCKKMVSKQSRSMYLFL</sequence>
<dbReference type="Pfam" id="PF06862">
    <property type="entry name" value="Utp25_C"/>
    <property type="match status" value="1"/>
</dbReference>
<gene>
    <name evidence="7" type="ORF">BWQ96_00286</name>
</gene>
<feature type="region of interest" description="Disordered" evidence="4">
    <location>
        <begin position="378"/>
        <end position="397"/>
    </location>
</feature>
<evidence type="ECO:0000313" key="8">
    <source>
        <dbReference type="Proteomes" id="UP000247409"/>
    </source>
</evidence>
<feature type="domain" description="UTP25 C-terminal" evidence="5">
    <location>
        <begin position="603"/>
        <end position="792"/>
    </location>
</feature>
<dbReference type="Proteomes" id="UP000247409">
    <property type="component" value="Unassembled WGS sequence"/>
</dbReference>
<name>A0A2V3J6R7_9FLOR</name>
<dbReference type="InterPro" id="IPR010678">
    <property type="entry name" value="UTP25"/>
</dbReference>
<evidence type="ECO:0000313" key="7">
    <source>
        <dbReference type="EMBL" id="PXF50126.1"/>
    </source>
</evidence>
<reference evidence="7 8" key="1">
    <citation type="journal article" date="2018" name="Mol. Biol. Evol.">
        <title>Analysis of the draft genome of the red seaweed Gracilariopsis chorda provides insights into genome size evolution in Rhodophyta.</title>
        <authorList>
            <person name="Lee J."/>
            <person name="Yang E.C."/>
            <person name="Graf L."/>
            <person name="Yang J.H."/>
            <person name="Qiu H."/>
            <person name="Zel Zion U."/>
            <person name="Chan C.X."/>
            <person name="Stephens T.G."/>
            <person name="Weber A.P.M."/>
            <person name="Boo G.H."/>
            <person name="Boo S.M."/>
            <person name="Kim K.M."/>
            <person name="Shin Y."/>
            <person name="Jung M."/>
            <person name="Lee S.J."/>
            <person name="Yim H.S."/>
            <person name="Lee J.H."/>
            <person name="Bhattacharya D."/>
            <person name="Yoon H.S."/>
        </authorList>
    </citation>
    <scope>NUCLEOTIDE SEQUENCE [LARGE SCALE GENOMIC DNA]</scope>
    <source>
        <strain evidence="7 8">SKKU-2015</strain>
        <tissue evidence="7">Whole body</tissue>
    </source>
</reference>
<feature type="region of interest" description="Disordered" evidence="4">
    <location>
        <begin position="1"/>
        <end position="31"/>
    </location>
</feature>
<feature type="domain" description="UTP25 NTP hydrolase-like" evidence="6">
    <location>
        <begin position="494"/>
        <end position="591"/>
    </location>
</feature>
<evidence type="ECO:0000256" key="1">
    <source>
        <dbReference type="ARBA" id="ARBA00004604"/>
    </source>
</evidence>
<dbReference type="OrthoDB" id="10264378at2759"/>
<protein>
    <submittedName>
        <fullName evidence="7">Digestive organ expansion factor-like</fullName>
    </submittedName>
</protein>
<keyword evidence="8" id="KW-1185">Reference proteome</keyword>
<dbReference type="InterPro" id="IPR053940">
    <property type="entry name" value="UTP25_NTPase-like"/>
</dbReference>
<keyword evidence="3" id="KW-0539">Nucleus</keyword>
<dbReference type="GO" id="GO:0019843">
    <property type="term" value="F:rRNA binding"/>
    <property type="evidence" value="ECO:0007669"/>
    <property type="project" value="TreeGrafter"/>
</dbReference>
<accession>A0A2V3J6R7</accession>
<dbReference type="GO" id="GO:0000462">
    <property type="term" value="P:maturation of SSU-rRNA from tricistronic rRNA transcript (SSU-rRNA, 5.8S rRNA, LSU-rRNA)"/>
    <property type="evidence" value="ECO:0007669"/>
    <property type="project" value="TreeGrafter"/>
</dbReference>
<comment type="similarity">
    <text evidence="2">Belongs to the UTP25 family.</text>
</comment>
<dbReference type="PANTHER" id="PTHR12933:SF0">
    <property type="entry name" value="U3 SMALL NUCLEOLAR RNA-ASSOCIATED PROTEIN 25 HOMOLOG"/>
    <property type="match status" value="1"/>
</dbReference>
<dbReference type="InterPro" id="IPR053939">
    <property type="entry name" value="UTP25_C"/>
</dbReference>
<feature type="region of interest" description="Disordered" evidence="4">
    <location>
        <begin position="108"/>
        <end position="162"/>
    </location>
</feature>
<evidence type="ECO:0000259" key="6">
    <source>
        <dbReference type="Pfam" id="PF22916"/>
    </source>
</evidence>
<evidence type="ECO:0000256" key="3">
    <source>
        <dbReference type="ARBA" id="ARBA00023242"/>
    </source>
</evidence>
<comment type="subcellular location">
    <subcellularLocation>
        <location evidence="1">Nucleus</location>
        <location evidence="1">Nucleolus</location>
    </subcellularLocation>
</comment>
<dbReference type="Pfam" id="PF22916">
    <property type="entry name" value="UTP25_NTPase-like"/>
    <property type="match status" value="2"/>
</dbReference>
<feature type="compositionally biased region" description="Basic residues" evidence="4">
    <location>
        <begin position="1"/>
        <end position="19"/>
    </location>
</feature>
<evidence type="ECO:0000256" key="4">
    <source>
        <dbReference type="SAM" id="MobiDB-lite"/>
    </source>
</evidence>
<dbReference type="GO" id="GO:0034511">
    <property type="term" value="F:U3 snoRNA binding"/>
    <property type="evidence" value="ECO:0007669"/>
    <property type="project" value="InterPro"/>
</dbReference>
<dbReference type="EMBL" id="NBIV01000001">
    <property type="protein sequence ID" value="PXF50126.1"/>
    <property type="molecule type" value="Genomic_DNA"/>
</dbReference>
<feature type="compositionally biased region" description="Polar residues" evidence="4">
    <location>
        <begin position="111"/>
        <end position="131"/>
    </location>
</feature>